<gene>
    <name evidence="2" type="ORF">TGFOU_262740B</name>
</gene>
<comment type="caution">
    <text evidence="2">The sequence shown here is derived from an EMBL/GenBank/DDBJ whole genome shotgun (WGS) entry which is preliminary data.</text>
</comment>
<dbReference type="AlphaFoldDB" id="A0A086L7N4"/>
<feature type="compositionally biased region" description="Basic and acidic residues" evidence="1">
    <location>
        <begin position="220"/>
        <end position="235"/>
    </location>
</feature>
<dbReference type="EMBL" id="AEYH02001110">
    <property type="protein sequence ID" value="KFG52652.1"/>
    <property type="molecule type" value="Genomic_DNA"/>
</dbReference>
<proteinExistence type="predicted"/>
<feature type="region of interest" description="Disordered" evidence="1">
    <location>
        <begin position="152"/>
        <end position="178"/>
    </location>
</feature>
<reference evidence="2 3" key="1">
    <citation type="submission" date="2014-07" db="EMBL/GenBank/DDBJ databases">
        <authorList>
            <person name="Sibley D."/>
            <person name="Venepally P."/>
            <person name="Karamycheva S."/>
            <person name="Hadjithomas M."/>
            <person name="Khan A."/>
            <person name="Brunk B."/>
            <person name="Roos D."/>
            <person name="Caler E."/>
            <person name="Lorenzi H."/>
        </authorList>
    </citation>
    <scope>NUCLEOTIDE SEQUENCE [LARGE SCALE GENOMIC DNA]</scope>
    <source>
        <strain evidence="2 3">FOU</strain>
    </source>
</reference>
<accession>A0A086L7N4</accession>
<dbReference type="VEuPathDB" id="ToxoDB:TGFOU_262740B"/>
<sequence length="276" mass="30309">MPYERLFSVVIPRGGSIAVSLLRRSGVCVLRNLRFQAIRRTERHLARLKFFSFTSTLQQRQTGIAFDSLQAPQDRFTQSIAEQRNPHSAFLPGGRRTDAGAESCSHSNHAFASTAQNTQLLPEVDHIECNSTVEQTQSLALYPDIIVRIAPPGNRDSPPAGGASGGWTFPLNAGNGCTESRRMVNTNTERETVNAAAQQRHAATPVVAVAVPWKARVTHRASESARGKTNAKEDAGNSGCSRTELAVGHEERKSTNSSFGNFLLQPRYEEDFLIHR</sequence>
<dbReference type="OrthoDB" id="298050at2759"/>
<protein>
    <submittedName>
        <fullName evidence="2">Uncharacterized protein</fullName>
    </submittedName>
</protein>
<evidence type="ECO:0000256" key="1">
    <source>
        <dbReference type="SAM" id="MobiDB-lite"/>
    </source>
</evidence>
<evidence type="ECO:0000313" key="3">
    <source>
        <dbReference type="Proteomes" id="UP000028838"/>
    </source>
</evidence>
<dbReference type="Proteomes" id="UP000028838">
    <property type="component" value="Unassembled WGS sequence"/>
</dbReference>
<name>A0A086L7N4_TOXGO</name>
<feature type="region of interest" description="Disordered" evidence="1">
    <location>
        <begin position="220"/>
        <end position="258"/>
    </location>
</feature>
<evidence type="ECO:0000313" key="2">
    <source>
        <dbReference type="EMBL" id="KFG52652.1"/>
    </source>
</evidence>
<organism evidence="2 3">
    <name type="scientific">Toxoplasma gondii FOU</name>
    <dbReference type="NCBI Taxonomy" id="943167"/>
    <lineage>
        <taxon>Eukaryota</taxon>
        <taxon>Sar</taxon>
        <taxon>Alveolata</taxon>
        <taxon>Apicomplexa</taxon>
        <taxon>Conoidasida</taxon>
        <taxon>Coccidia</taxon>
        <taxon>Eucoccidiorida</taxon>
        <taxon>Eimeriorina</taxon>
        <taxon>Sarcocystidae</taxon>
        <taxon>Toxoplasma</taxon>
    </lineage>
</organism>